<accession>A0ABU1UUU7</accession>
<comment type="caution">
    <text evidence="1">The sequence shown here is derived from an EMBL/GenBank/DDBJ whole genome shotgun (WGS) entry which is preliminary data.</text>
</comment>
<keyword evidence="2" id="KW-1185">Reference proteome</keyword>
<proteinExistence type="predicted"/>
<dbReference type="RefSeq" id="WP_310069271.1">
    <property type="nucleotide sequence ID" value="NZ_JAVDVX010000001.1"/>
</dbReference>
<dbReference type="InterPro" id="IPR045459">
    <property type="entry name" value="DUF5908"/>
</dbReference>
<name>A0ABU1UUU7_9GAMM</name>
<reference evidence="1 2" key="1">
    <citation type="submission" date="2023-07" db="EMBL/GenBank/DDBJ databases">
        <title>Sorghum-associated microbial communities from plants grown in Nebraska, USA.</title>
        <authorList>
            <person name="Schachtman D."/>
        </authorList>
    </citation>
    <scope>NUCLEOTIDE SEQUENCE [LARGE SCALE GENOMIC DNA]</scope>
    <source>
        <strain evidence="1 2">BE190</strain>
    </source>
</reference>
<evidence type="ECO:0000313" key="1">
    <source>
        <dbReference type="EMBL" id="MDR7088944.1"/>
    </source>
</evidence>
<dbReference type="EMBL" id="JAVDVX010000001">
    <property type="protein sequence ID" value="MDR7088944.1"/>
    <property type="molecule type" value="Genomic_DNA"/>
</dbReference>
<sequence>MAIEIKQLLIKSNVVDDADDESAEERDAMSASIKQDVINECRRLVLEMLSDKGLR</sequence>
<evidence type="ECO:0000313" key="2">
    <source>
        <dbReference type="Proteomes" id="UP001253595"/>
    </source>
</evidence>
<gene>
    <name evidence="1" type="ORF">J2X05_000947</name>
</gene>
<organism evidence="1 2">
    <name type="scientific">Cellvibrio fibrivorans</name>
    <dbReference type="NCBI Taxonomy" id="126350"/>
    <lineage>
        <taxon>Bacteria</taxon>
        <taxon>Pseudomonadati</taxon>
        <taxon>Pseudomonadota</taxon>
        <taxon>Gammaproteobacteria</taxon>
        <taxon>Cellvibrionales</taxon>
        <taxon>Cellvibrionaceae</taxon>
        <taxon>Cellvibrio</taxon>
    </lineage>
</organism>
<protein>
    <submittedName>
        <fullName evidence="1">Uncharacterized protein</fullName>
    </submittedName>
</protein>
<dbReference type="Pfam" id="PF19265">
    <property type="entry name" value="DUF5908"/>
    <property type="match status" value="1"/>
</dbReference>
<dbReference type="Proteomes" id="UP001253595">
    <property type="component" value="Unassembled WGS sequence"/>
</dbReference>